<comment type="subcellular location">
    <subcellularLocation>
        <location evidence="2">Cytoplasm</location>
    </subcellularLocation>
    <subcellularLocation>
        <location evidence="1">Nucleus</location>
    </subcellularLocation>
</comment>
<evidence type="ECO:0000256" key="2">
    <source>
        <dbReference type="ARBA" id="ARBA00004496"/>
    </source>
</evidence>
<dbReference type="GO" id="GO:0005737">
    <property type="term" value="C:cytoplasm"/>
    <property type="evidence" value="ECO:0007669"/>
    <property type="project" value="UniProtKB-SubCell"/>
</dbReference>
<proteinExistence type="inferred from homology"/>
<dbReference type="Pfam" id="PF00881">
    <property type="entry name" value="Nitroreductase"/>
    <property type="match status" value="1"/>
</dbReference>
<evidence type="ECO:0000256" key="5">
    <source>
        <dbReference type="ARBA" id="ARBA00023002"/>
    </source>
</evidence>
<dbReference type="PANTHER" id="PTHR43035:SF1">
    <property type="entry name" value="FATTY ACID REPRESSION MUTANT PROTEIN 2-RELATED"/>
    <property type="match status" value="1"/>
</dbReference>
<dbReference type="FunFam" id="3.40.109.10:FF:000001">
    <property type="entry name" value="Nitroreductase family"/>
    <property type="match status" value="1"/>
</dbReference>
<organism evidence="8 9">
    <name type="scientific">Epicoccum nigrum</name>
    <name type="common">Soil fungus</name>
    <name type="synonym">Epicoccum purpurascens</name>
    <dbReference type="NCBI Taxonomy" id="105696"/>
    <lineage>
        <taxon>Eukaryota</taxon>
        <taxon>Fungi</taxon>
        <taxon>Dikarya</taxon>
        <taxon>Ascomycota</taxon>
        <taxon>Pezizomycotina</taxon>
        <taxon>Dothideomycetes</taxon>
        <taxon>Pleosporomycetidae</taxon>
        <taxon>Pleosporales</taxon>
        <taxon>Pleosporineae</taxon>
        <taxon>Didymellaceae</taxon>
        <taxon>Epicoccum</taxon>
    </lineage>
</organism>
<gene>
    <name evidence="8" type="ORF">B5807_04514</name>
</gene>
<dbReference type="EMBL" id="KZ107841">
    <property type="protein sequence ID" value="OSS50805.1"/>
    <property type="molecule type" value="Genomic_DNA"/>
</dbReference>
<evidence type="ECO:0000259" key="7">
    <source>
        <dbReference type="Pfam" id="PF00881"/>
    </source>
</evidence>
<dbReference type="OMA" id="ANRRSYY"/>
<keyword evidence="5" id="KW-0560">Oxidoreductase</keyword>
<evidence type="ECO:0000256" key="3">
    <source>
        <dbReference type="ARBA" id="ARBA00007118"/>
    </source>
</evidence>
<dbReference type="GO" id="GO:0016491">
    <property type="term" value="F:oxidoreductase activity"/>
    <property type="evidence" value="ECO:0007669"/>
    <property type="project" value="UniProtKB-KW"/>
</dbReference>
<dbReference type="GO" id="GO:0005634">
    <property type="term" value="C:nucleus"/>
    <property type="evidence" value="ECO:0007669"/>
    <property type="project" value="UniProtKB-SubCell"/>
</dbReference>
<dbReference type="AlphaFoldDB" id="A0A1Y2M3U7"/>
<dbReference type="InterPro" id="IPR029479">
    <property type="entry name" value="Nitroreductase"/>
</dbReference>
<protein>
    <recommendedName>
        <fullName evidence="7">Nitroreductase domain-containing protein</fullName>
    </recommendedName>
</protein>
<comment type="similarity">
    <text evidence="3">Belongs to the nitroreductase family.</text>
</comment>
<dbReference type="STRING" id="105696.A0A1Y2M3U7"/>
<keyword evidence="6" id="KW-0539">Nucleus</keyword>
<keyword evidence="4" id="KW-0963">Cytoplasm</keyword>
<sequence>MTSPLVPLTFIKATEMRRTRRALTSRSTVDDSVIIKIAEAAILTVPSAFNNQSARMTIVFDADHQKLWSITADALLAKIGPERWNSGTKDRISGFASAYGTIMFWDDGSCADALKENAPEIYKDKTDEWVQQSNGMHQYYVWTALSALGLGVNLQHYNPLIDTEVKRTWNISADWKLRAQMVFGVPEAGSGPEDKVQKLPLEQRVHVFGAKM</sequence>
<evidence type="ECO:0000256" key="6">
    <source>
        <dbReference type="ARBA" id="ARBA00023242"/>
    </source>
</evidence>
<accession>A0A1Y2M3U7</accession>
<dbReference type="InterPro" id="IPR000415">
    <property type="entry name" value="Nitroreductase-like"/>
</dbReference>
<dbReference type="SUPFAM" id="SSF55469">
    <property type="entry name" value="FMN-dependent nitroreductase-like"/>
    <property type="match status" value="1"/>
</dbReference>
<dbReference type="InParanoid" id="A0A1Y2M3U7"/>
<evidence type="ECO:0000313" key="9">
    <source>
        <dbReference type="Proteomes" id="UP000193240"/>
    </source>
</evidence>
<name>A0A1Y2M3U7_EPING</name>
<dbReference type="InterPro" id="IPR033877">
    <property type="entry name" value="Frm2/Hbn1"/>
</dbReference>
<evidence type="ECO:0000256" key="1">
    <source>
        <dbReference type="ARBA" id="ARBA00004123"/>
    </source>
</evidence>
<dbReference type="CDD" id="cd02140">
    <property type="entry name" value="Frm2-like"/>
    <property type="match status" value="1"/>
</dbReference>
<dbReference type="Gene3D" id="3.40.109.10">
    <property type="entry name" value="NADH Oxidase"/>
    <property type="match status" value="1"/>
</dbReference>
<dbReference type="Proteomes" id="UP000193240">
    <property type="component" value="Unassembled WGS sequence"/>
</dbReference>
<reference evidence="8 9" key="1">
    <citation type="journal article" date="2017" name="Genome Announc.">
        <title>Genome sequence of the saprophytic ascomycete Epicoccum nigrum ICMP 19927 strain isolated from New Zealand.</title>
        <authorList>
            <person name="Fokin M."/>
            <person name="Fleetwood D."/>
            <person name="Weir B.S."/>
            <person name="Villas-Boas S.G."/>
        </authorList>
    </citation>
    <scope>NUCLEOTIDE SEQUENCE [LARGE SCALE GENOMIC DNA]</scope>
    <source>
        <strain evidence="8 9">ICMP 19927</strain>
    </source>
</reference>
<keyword evidence="9" id="KW-1185">Reference proteome</keyword>
<evidence type="ECO:0000256" key="4">
    <source>
        <dbReference type="ARBA" id="ARBA00022490"/>
    </source>
</evidence>
<evidence type="ECO:0000313" key="8">
    <source>
        <dbReference type="EMBL" id="OSS50805.1"/>
    </source>
</evidence>
<dbReference type="GO" id="GO:0034599">
    <property type="term" value="P:cellular response to oxidative stress"/>
    <property type="evidence" value="ECO:0007669"/>
    <property type="project" value="InterPro"/>
</dbReference>
<dbReference type="FunCoup" id="A0A1Y2M3U7">
    <property type="interactions" value="17"/>
</dbReference>
<dbReference type="PANTHER" id="PTHR43035">
    <property type="entry name" value="FATTY ACID REPRESSION MUTANT PROTEIN 2-RELATED"/>
    <property type="match status" value="1"/>
</dbReference>
<feature type="domain" description="Nitroreductase" evidence="7">
    <location>
        <begin position="16"/>
        <end position="184"/>
    </location>
</feature>